<dbReference type="GO" id="GO:0007154">
    <property type="term" value="P:cell communication"/>
    <property type="evidence" value="ECO:0007669"/>
    <property type="project" value="InterPro"/>
</dbReference>
<evidence type="ECO:0000256" key="6">
    <source>
        <dbReference type="ARBA" id="ARBA00022568"/>
    </source>
</evidence>
<feature type="transmembrane region" description="Helical" evidence="20">
    <location>
        <begin position="775"/>
        <end position="798"/>
    </location>
</feature>
<keyword evidence="4" id="KW-0050">Antiport</keyword>
<evidence type="ECO:0000256" key="15">
    <source>
        <dbReference type="ARBA" id="ARBA00023065"/>
    </source>
</evidence>
<evidence type="ECO:0000256" key="16">
    <source>
        <dbReference type="ARBA" id="ARBA00023136"/>
    </source>
</evidence>
<dbReference type="Gene3D" id="1.20.1420.30">
    <property type="entry name" value="NCX, central ion-binding region"/>
    <property type="match status" value="2"/>
</dbReference>
<dbReference type="PANTHER" id="PTHR11878:SF76">
    <property type="entry name" value="CALX-BETA DOMAIN-CONTAINING PROTEIN"/>
    <property type="match status" value="1"/>
</dbReference>
<feature type="domain" description="Calx-beta" evidence="21">
    <location>
        <begin position="360"/>
        <end position="459"/>
    </location>
</feature>
<feature type="transmembrane region" description="Helical" evidence="20">
    <location>
        <begin position="111"/>
        <end position="135"/>
    </location>
</feature>
<keyword evidence="14" id="KW-0915">Sodium</keyword>
<dbReference type="InterPro" id="IPR004836">
    <property type="entry name" value="Na_Ca_Ex"/>
</dbReference>
<evidence type="ECO:0000256" key="20">
    <source>
        <dbReference type="SAM" id="Phobius"/>
    </source>
</evidence>
<dbReference type="InterPro" id="IPR003644">
    <property type="entry name" value="Calx_beta"/>
</dbReference>
<keyword evidence="16 20" id="KW-0472">Membrane</keyword>
<keyword evidence="8" id="KW-0479">Metal-binding</keyword>
<keyword evidence="15" id="KW-0406">Ion transport</keyword>
<dbReference type="SMART" id="SM00237">
    <property type="entry name" value="Calx_beta"/>
    <property type="match status" value="2"/>
</dbReference>
<evidence type="ECO:0000256" key="5">
    <source>
        <dbReference type="ARBA" id="ARBA00022475"/>
    </source>
</evidence>
<dbReference type="GO" id="GO:0005432">
    <property type="term" value="F:calcium:sodium antiporter activity"/>
    <property type="evidence" value="ECO:0007669"/>
    <property type="project" value="InterPro"/>
</dbReference>
<dbReference type="PRINTS" id="PR01259">
    <property type="entry name" value="NACAEXCHNGR"/>
</dbReference>
<evidence type="ECO:0000256" key="7">
    <source>
        <dbReference type="ARBA" id="ARBA00022692"/>
    </source>
</evidence>
<dbReference type="InterPro" id="IPR044880">
    <property type="entry name" value="NCX_ion-bd_dom_sf"/>
</dbReference>
<protein>
    <submittedName>
        <fullName evidence="22">Sodium/calcium exchanger 3</fullName>
    </submittedName>
</protein>
<keyword evidence="18" id="KW-0739">Sodium transport</keyword>
<evidence type="ECO:0000256" key="11">
    <source>
        <dbReference type="ARBA" id="ARBA00022837"/>
    </source>
</evidence>
<dbReference type="GO" id="GO:0046872">
    <property type="term" value="F:metal ion binding"/>
    <property type="evidence" value="ECO:0007669"/>
    <property type="project" value="UniProtKB-KW"/>
</dbReference>
<dbReference type="GO" id="GO:0042383">
    <property type="term" value="C:sarcolemma"/>
    <property type="evidence" value="ECO:0007669"/>
    <property type="project" value="TreeGrafter"/>
</dbReference>
<keyword evidence="12" id="KW-0112">Calmodulin-binding</keyword>
<keyword evidence="17" id="KW-0325">Glycoprotein</keyword>
<keyword evidence="6" id="KW-0109">Calcium transport</keyword>
<evidence type="ECO:0000256" key="1">
    <source>
        <dbReference type="ARBA" id="ARBA00004651"/>
    </source>
</evidence>
<dbReference type="SUPFAM" id="SSF141072">
    <property type="entry name" value="CalX-like"/>
    <property type="match status" value="2"/>
</dbReference>
<name>A0A8D8UP70_9HEMI</name>
<dbReference type="InterPro" id="IPR004837">
    <property type="entry name" value="NaCa_Exmemb"/>
</dbReference>
<feature type="transmembrane region" description="Helical" evidence="20">
    <location>
        <begin position="180"/>
        <end position="202"/>
    </location>
</feature>
<evidence type="ECO:0000256" key="17">
    <source>
        <dbReference type="ARBA" id="ARBA00023180"/>
    </source>
</evidence>
<dbReference type="AlphaFoldDB" id="A0A8D8UP70"/>
<dbReference type="GO" id="GO:0098703">
    <property type="term" value="P:calcium ion import across plasma membrane"/>
    <property type="evidence" value="ECO:0007669"/>
    <property type="project" value="TreeGrafter"/>
</dbReference>
<comment type="similarity">
    <text evidence="2">Belongs to the Ca(2+):cation antiporter (CaCA) (TC 2.A.19) family. SLC8 subfamily.</text>
</comment>
<accession>A0A8D8UP70</accession>
<feature type="transmembrane region" description="Helical" evidence="20">
    <location>
        <begin position="214"/>
        <end position="236"/>
    </location>
</feature>
<keyword evidence="5" id="KW-1003">Cell membrane</keyword>
<dbReference type="Gene3D" id="2.60.40.2030">
    <property type="match status" value="2"/>
</dbReference>
<evidence type="ECO:0000259" key="21">
    <source>
        <dbReference type="SMART" id="SM00237"/>
    </source>
</evidence>
<comment type="catalytic activity">
    <reaction evidence="19">
        <text>Ca(2+)(in) + 3 Na(+)(out) = Ca(2+)(out) + 3 Na(+)(in)</text>
        <dbReference type="Rhea" id="RHEA:69955"/>
        <dbReference type="ChEBI" id="CHEBI:29101"/>
        <dbReference type="ChEBI" id="CHEBI:29108"/>
    </reaction>
</comment>
<dbReference type="InterPro" id="IPR038081">
    <property type="entry name" value="CalX-like_sf"/>
</dbReference>
<dbReference type="PANTHER" id="PTHR11878">
    <property type="entry name" value="SODIUM/CALCIUM EXCHANGER"/>
    <property type="match status" value="1"/>
</dbReference>
<evidence type="ECO:0000256" key="4">
    <source>
        <dbReference type="ARBA" id="ARBA00022449"/>
    </source>
</evidence>
<keyword evidence="13 20" id="KW-1133">Transmembrane helix</keyword>
<evidence type="ECO:0000256" key="18">
    <source>
        <dbReference type="ARBA" id="ARBA00023201"/>
    </source>
</evidence>
<reference evidence="22" key="1">
    <citation type="submission" date="2021-05" db="EMBL/GenBank/DDBJ databases">
        <authorList>
            <person name="Alioto T."/>
            <person name="Alioto T."/>
            <person name="Gomez Garrido J."/>
        </authorList>
    </citation>
    <scope>NUCLEOTIDE SEQUENCE</scope>
</reference>
<sequence>MGHAANVSIYPWGPPDICPPGIILPLVDERLWSLTSRTVVYFALLIYFFLGIAILTSILLTAIEEITSTTKKVYVSKPEAIKSKRNGSSGSLESLDEEPEIVEVRIWNDTVVTLVLLGFGTAVPEIVLSIMEMYWHHFEPGVLSTSTIVGSCVFNLLVVTSICIMALPLPEAKRVHRIKVFSIIALFTLLAFLWLHIILSVITPDVIELWEALITTLLFPILILFAYATDAGWILATKHDERQHQLDLNSLESDDKLKIEGTLFKDGKLDRANLVRFVKEVKKHPGLTDEDAALLAASKLVNATSHDALWYQIGAVRKFTGAKRTEPVLNEKLKEVYKAMDKKDKGDKDNKQPEKIETNTDFKIETKNNHAIIEFHAVTVAVREDIGSFKIGIIRHGNLNNVARVRVESIDGSAKQGKRYHKVNQSVLFKEGDTEKFVTIRIIDDQKWDPTEEFFLRLTLLNKTADMVKLGGINIMEVTIIDDDDPGTIQFEKRGYLVKESSGVVAIPILRTSGSDGDVSVKWKTVDKTAMSPRDYQGGSGVVMFKHGEVRRVVEIPIIDDLKAEKDEYFEVKLSDPTGGAKIGSVKHCAVTITNDDAYNSVVDRLMLMTNTNLDAIAVHSETWGQQITSAMNVNGGDLSSATTSDYWLHLLTFFWKVLFALIPPPKIFHGWLTFFITLIVMGLIMTVTGDLARRFGCVIGLDDTVTGITLVALGTSLPEIVGASFAARGEKEADGCLSHILGRIAVTVLVGVGMPWLVAAVYHTYNDSVLQVKAVGLELSVLMYSIVAIIAFILLFLRRRLKYFGAGEIGGPKNGRYVSVGILLTAWVVYIVCTVLNTYGYIDLL</sequence>
<evidence type="ECO:0000256" key="3">
    <source>
        <dbReference type="ARBA" id="ARBA00022448"/>
    </source>
</evidence>
<comment type="subcellular location">
    <subcellularLocation>
        <location evidence="1">Cell membrane</location>
        <topology evidence="1">Multi-pass membrane protein</topology>
    </subcellularLocation>
</comment>
<feature type="transmembrane region" description="Helical" evidence="20">
    <location>
        <begin position="39"/>
        <end position="63"/>
    </location>
</feature>
<feature type="transmembrane region" description="Helical" evidence="20">
    <location>
        <begin position="818"/>
        <end position="843"/>
    </location>
</feature>
<feature type="transmembrane region" description="Helical" evidence="20">
    <location>
        <begin position="741"/>
        <end position="763"/>
    </location>
</feature>
<dbReference type="EMBL" id="HBUF01346002">
    <property type="protein sequence ID" value="CAG6709362.1"/>
    <property type="molecule type" value="Transcribed_RNA"/>
</dbReference>
<evidence type="ECO:0000256" key="12">
    <source>
        <dbReference type="ARBA" id="ARBA00022860"/>
    </source>
</evidence>
<dbReference type="EMBL" id="HBUF01346000">
    <property type="protein sequence ID" value="CAG6709360.1"/>
    <property type="molecule type" value="Transcribed_RNA"/>
</dbReference>
<evidence type="ECO:0000256" key="14">
    <source>
        <dbReference type="ARBA" id="ARBA00023053"/>
    </source>
</evidence>
<dbReference type="GO" id="GO:0030424">
    <property type="term" value="C:axon"/>
    <property type="evidence" value="ECO:0007669"/>
    <property type="project" value="TreeGrafter"/>
</dbReference>
<keyword evidence="9" id="KW-0732">Signal</keyword>
<dbReference type="EMBL" id="HBUF01346001">
    <property type="protein sequence ID" value="CAG6709361.1"/>
    <property type="molecule type" value="Transcribed_RNA"/>
</dbReference>
<dbReference type="GO" id="GO:0005516">
    <property type="term" value="F:calmodulin binding"/>
    <property type="evidence" value="ECO:0007669"/>
    <property type="project" value="UniProtKB-KW"/>
</dbReference>
<dbReference type="EMBL" id="HBUF01345999">
    <property type="protein sequence ID" value="CAG6709359.1"/>
    <property type="molecule type" value="Transcribed_RNA"/>
</dbReference>
<evidence type="ECO:0000256" key="2">
    <source>
        <dbReference type="ARBA" id="ARBA00007489"/>
    </source>
</evidence>
<dbReference type="Pfam" id="PF03160">
    <property type="entry name" value="Calx-beta"/>
    <property type="match status" value="1"/>
</dbReference>
<dbReference type="InterPro" id="IPR051171">
    <property type="entry name" value="CaCA"/>
</dbReference>
<keyword evidence="7 20" id="KW-0812">Transmembrane</keyword>
<keyword evidence="10" id="KW-0677">Repeat</keyword>
<proteinExistence type="inferred from homology"/>
<feature type="transmembrane region" description="Helical" evidence="20">
    <location>
        <begin position="147"/>
        <end position="168"/>
    </location>
</feature>
<evidence type="ECO:0000256" key="8">
    <source>
        <dbReference type="ARBA" id="ARBA00022723"/>
    </source>
</evidence>
<evidence type="ECO:0000256" key="10">
    <source>
        <dbReference type="ARBA" id="ARBA00022737"/>
    </source>
</evidence>
<keyword evidence="3" id="KW-0813">Transport</keyword>
<feature type="transmembrane region" description="Helical" evidence="20">
    <location>
        <begin position="669"/>
        <end position="688"/>
    </location>
</feature>
<evidence type="ECO:0000256" key="19">
    <source>
        <dbReference type="ARBA" id="ARBA00033667"/>
    </source>
</evidence>
<dbReference type="Pfam" id="PF01699">
    <property type="entry name" value="Na_Ca_ex"/>
    <property type="match status" value="2"/>
</dbReference>
<evidence type="ECO:0000256" key="9">
    <source>
        <dbReference type="ARBA" id="ARBA00022729"/>
    </source>
</evidence>
<evidence type="ECO:0000313" key="22">
    <source>
        <dbReference type="EMBL" id="CAG6709359.1"/>
    </source>
</evidence>
<evidence type="ECO:0000256" key="13">
    <source>
        <dbReference type="ARBA" id="ARBA00022989"/>
    </source>
</evidence>
<dbReference type="GO" id="GO:0098794">
    <property type="term" value="C:postsynapse"/>
    <property type="evidence" value="ECO:0007669"/>
    <property type="project" value="TreeGrafter"/>
</dbReference>
<organism evidence="22">
    <name type="scientific">Cacopsylla melanoneura</name>
    <dbReference type="NCBI Taxonomy" id="428564"/>
    <lineage>
        <taxon>Eukaryota</taxon>
        <taxon>Metazoa</taxon>
        <taxon>Ecdysozoa</taxon>
        <taxon>Arthropoda</taxon>
        <taxon>Hexapoda</taxon>
        <taxon>Insecta</taxon>
        <taxon>Pterygota</taxon>
        <taxon>Neoptera</taxon>
        <taxon>Paraneoptera</taxon>
        <taxon>Hemiptera</taxon>
        <taxon>Sternorrhyncha</taxon>
        <taxon>Psylloidea</taxon>
        <taxon>Psyllidae</taxon>
        <taxon>Psyllinae</taxon>
        <taxon>Cacopsylla</taxon>
    </lineage>
</organism>
<feature type="domain" description="Calx-beta" evidence="21">
    <location>
        <begin position="476"/>
        <end position="575"/>
    </location>
</feature>
<keyword evidence="11" id="KW-0106">Calcium</keyword>